<proteinExistence type="inferred from homology"/>
<dbReference type="PANTHER" id="PTHR30158">
    <property type="entry name" value="ACRA/E-RELATED COMPONENT OF DRUG EFFLUX TRANSPORTER"/>
    <property type="match status" value="1"/>
</dbReference>
<dbReference type="Gene3D" id="1.10.287.470">
    <property type="entry name" value="Helix hairpin bin"/>
    <property type="match status" value="1"/>
</dbReference>
<organism evidence="8 9">
    <name type="scientific">Algimonas arctica</name>
    <dbReference type="NCBI Taxonomy" id="1479486"/>
    <lineage>
        <taxon>Bacteria</taxon>
        <taxon>Pseudomonadati</taxon>
        <taxon>Pseudomonadota</taxon>
        <taxon>Alphaproteobacteria</taxon>
        <taxon>Maricaulales</taxon>
        <taxon>Robiginitomaculaceae</taxon>
        <taxon>Algimonas</taxon>
    </lineage>
</organism>
<protein>
    <recommendedName>
        <fullName evidence="10">Efflux RND transporter periplasmic adaptor subunit</fullName>
    </recommendedName>
</protein>
<feature type="transmembrane region" description="Helical" evidence="5">
    <location>
        <begin position="100"/>
        <end position="121"/>
    </location>
</feature>
<evidence type="ECO:0000256" key="1">
    <source>
        <dbReference type="ARBA" id="ARBA00004196"/>
    </source>
</evidence>
<dbReference type="Pfam" id="PF25917">
    <property type="entry name" value="BSH_RND"/>
    <property type="match status" value="1"/>
</dbReference>
<evidence type="ECO:0000256" key="5">
    <source>
        <dbReference type="SAM" id="Phobius"/>
    </source>
</evidence>
<dbReference type="PANTHER" id="PTHR30158:SF24">
    <property type="entry name" value="HLYD FAMILY SECRETION PROTEIN"/>
    <property type="match status" value="1"/>
</dbReference>
<evidence type="ECO:0000259" key="7">
    <source>
        <dbReference type="Pfam" id="PF25967"/>
    </source>
</evidence>
<dbReference type="GO" id="GO:0005886">
    <property type="term" value="C:plasma membrane"/>
    <property type="evidence" value="ECO:0007669"/>
    <property type="project" value="TreeGrafter"/>
</dbReference>
<evidence type="ECO:0000256" key="4">
    <source>
        <dbReference type="SAM" id="MobiDB-lite"/>
    </source>
</evidence>
<sequence length="531" mass="57423">MTNIIGSHMEPDMPENPEQDTDGVSNKGLTRAPLIIVPLGVVLGLAAIILAGGSGTGEEVKPPAKEMFVLLLFIVLGVVSIIMAVRLSRPKKRRGISRRIQSIILPVLVLLMFPMATFAIINANQKPEETRRPFTPLAVMADYATRQDVRLSVQTQGEARPQTEIDLVPEVGGKIVYVSPNFIEGGIFTKGETLIRVDPSDYNVAVVRAQAGVAQAEQVLAREIAEGDIARTDYEELGRGAPSPLALRVPQKQQAQAALQAANADLENARLQLSRTRVLAPFTGRVRTKASDMGQYVTPGSRLGRIFSTDIVEVRLPFTDGDMAKIDLPIAFVAKNKEEATPVVLSIEIGGVRQEWNGLIMRTEATYDTQSRALFAIAEVTDPYGAGRSQNGVPIAPGLFVNAEVQGKIFPNAIVIPRDGLRVDDEIYTVDNKGKASIRKVTVLDATVERAVLSSGVEAGELVVLSPMERSRISIPLKVLNINNPEDVLVEPEEPEWMRKEREGKGSKGDTKSSDDADGGDDKPADEGASE</sequence>
<comment type="caution">
    <text evidence="8">The sequence shown here is derived from an EMBL/GenBank/DDBJ whole genome shotgun (WGS) entry which is preliminary data.</text>
</comment>
<dbReference type="GO" id="GO:0022857">
    <property type="term" value="F:transmembrane transporter activity"/>
    <property type="evidence" value="ECO:0007669"/>
    <property type="project" value="InterPro"/>
</dbReference>
<dbReference type="Pfam" id="PF25967">
    <property type="entry name" value="RND-MFP_C"/>
    <property type="match status" value="1"/>
</dbReference>
<dbReference type="Gene3D" id="2.40.50.100">
    <property type="match status" value="1"/>
</dbReference>
<feature type="compositionally biased region" description="Acidic residues" evidence="4">
    <location>
        <begin position="12"/>
        <end position="21"/>
    </location>
</feature>
<dbReference type="Gene3D" id="2.40.30.170">
    <property type="match status" value="1"/>
</dbReference>
<dbReference type="NCBIfam" id="TIGR01730">
    <property type="entry name" value="RND_mfp"/>
    <property type="match status" value="1"/>
</dbReference>
<feature type="domain" description="Multidrug resistance protein MdtA-like C-terminal permuted SH3" evidence="7">
    <location>
        <begin position="412"/>
        <end position="468"/>
    </location>
</feature>
<dbReference type="GO" id="GO:0046677">
    <property type="term" value="P:response to antibiotic"/>
    <property type="evidence" value="ECO:0007669"/>
    <property type="project" value="TreeGrafter"/>
</dbReference>
<keyword evidence="5" id="KW-0812">Transmembrane</keyword>
<evidence type="ECO:0000256" key="2">
    <source>
        <dbReference type="ARBA" id="ARBA00009477"/>
    </source>
</evidence>
<dbReference type="AlphaFoldDB" id="A0A8J3CRY4"/>
<feature type="transmembrane region" description="Helical" evidence="5">
    <location>
        <begin position="34"/>
        <end position="55"/>
    </location>
</feature>
<dbReference type="EMBL" id="BMZH01000004">
    <property type="protein sequence ID" value="GHA91986.1"/>
    <property type="molecule type" value="Genomic_DNA"/>
</dbReference>
<dbReference type="Proteomes" id="UP000634004">
    <property type="component" value="Unassembled WGS sequence"/>
</dbReference>
<feature type="compositionally biased region" description="Basic and acidic residues" evidence="4">
    <location>
        <begin position="496"/>
        <end position="531"/>
    </location>
</feature>
<keyword evidence="9" id="KW-1185">Reference proteome</keyword>
<gene>
    <name evidence="8" type="ORF">GCM10009069_14010</name>
</gene>
<reference evidence="8" key="2">
    <citation type="submission" date="2020-09" db="EMBL/GenBank/DDBJ databases">
        <authorList>
            <person name="Sun Q."/>
            <person name="Kim S."/>
        </authorList>
    </citation>
    <scope>NUCLEOTIDE SEQUENCE</scope>
    <source>
        <strain evidence="8">KCTC 32513</strain>
    </source>
</reference>
<evidence type="ECO:0000256" key="3">
    <source>
        <dbReference type="SAM" id="Coils"/>
    </source>
</evidence>
<dbReference type="InterPro" id="IPR058625">
    <property type="entry name" value="MdtA-like_BSH"/>
</dbReference>
<dbReference type="SUPFAM" id="SSF111369">
    <property type="entry name" value="HlyD-like secretion proteins"/>
    <property type="match status" value="1"/>
</dbReference>
<keyword evidence="3" id="KW-0175">Coiled coil</keyword>
<name>A0A8J3CRY4_9PROT</name>
<feature type="coiled-coil region" evidence="3">
    <location>
        <begin position="252"/>
        <end position="279"/>
    </location>
</feature>
<keyword evidence="5" id="KW-0472">Membrane</keyword>
<evidence type="ECO:0000313" key="8">
    <source>
        <dbReference type="EMBL" id="GHA91986.1"/>
    </source>
</evidence>
<feature type="region of interest" description="Disordered" evidence="4">
    <location>
        <begin position="1"/>
        <end position="24"/>
    </location>
</feature>
<evidence type="ECO:0000313" key="9">
    <source>
        <dbReference type="Proteomes" id="UP000634004"/>
    </source>
</evidence>
<feature type="domain" description="Multidrug resistance protein MdtA-like barrel-sandwich hybrid" evidence="6">
    <location>
        <begin position="165"/>
        <end position="303"/>
    </location>
</feature>
<feature type="region of interest" description="Disordered" evidence="4">
    <location>
        <begin position="489"/>
        <end position="531"/>
    </location>
</feature>
<evidence type="ECO:0000259" key="6">
    <source>
        <dbReference type="Pfam" id="PF25917"/>
    </source>
</evidence>
<reference evidence="8" key="1">
    <citation type="journal article" date="2014" name="Int. J. Syst. Evol. Microbiol.">
        <title>Complete genome sequence of Corynebacterium casei LMG S-19264T (=DSM 44701T), isolated from a smear-ripened cheese.</title>
        <authorList>
            <consortium name="US DOE Joint Genome Institute (JGI-PGF)"/>
            <person name="Walter F."/>
            <person name="Albersmeier A."/>
            <person name="Kalinowski J."/>
            <person name="Ruckert C."/>
        </authorList>
    </citation>
    <scope>NUCLEOTIDE SEQUENCE</scope>
    <source>
        <strain evidence="8">KCTC 32513</strain>
    </source>
</reference>
<dbReference type="Gene3D" id="2.40.420.20">
    <property type="match status" value="1"/>
</dbReference>
<dbReference type="RefSeq" id="WP_189496811.1">
    <property type="nucleotide sequence ID" value="NZ_BMZH01000004.1"/>
</dbReference>
<dbReference type="InterPro" id="IPR058627">
    <property type="entry name" value="MdtA-like_C"/>
</dbReference>
<accession>A0A8J3CRY4</accession>
<comment type="subcellular location">
    <subcellularLocation>
        <location evidence="1">Cell envelope</location>
    </subcellularLocation>
</comment>
<dbReference type="InterPro" id="IPR006143">
    <property type="entry name" value="RND_pump_MFP"/>
</dbReference>
<keyword evidence="5" id="KW-1133">Transmembrane helix</keyword>
<evidence type="ECO:0008006" key="10">
    <source>
        <dbReference type="Google" id="ProtNLM"/>
    </source>
</evidence>
<feature type="transmembrane region" description="Helical" evidence="5">
    <location>
        <begin position="67"/>
        <end position="88"/>
    </location>
</feature>
<comment type="similarity">
    <text evidence="2">Belongs to the membrane fusion protein (MFP) (TC 8.A.1) family.</text>
</comment>